<dbReference type="Pfam" id="PF24626">
    <property type="entry name" value="SH3_Tf2-1"/>
    <property type="match status" value="1"/>
</dbReference>
<proteinExistence type="predicted"/>
<keyword evidence="3" id="KW-1185">Reference proteome</keyword>
<dbReference type="InterPro" id="IPR056924">
    <property type="entry name" value="SH3_Tf2-1"/>
</dbReference>
<evidence type="ECO:0000259" key="1">
    <source>
        <dbReference type="Pfam" id="PF24626"/>
    </source>
</evidence>
<evidence type="ECO:0000313" key="2">
    <source>
        <dbReference type="EMBL" id="KAK2864934.1"/>
    </source>
</evidence>
<gene>
    <name evidence="2" type="ORF">Q7C36_004088</name>
</gene>
<comment type="caution">
    <text evidence="2">The sequence shown here is derived from an EMBL/GenBank/DDBJ whole genome shotgun (WGS) entry which is preliminary data.</text>
</comment>
<accession>A0AA88P5E2</accession>
<dbReference type="EMBL" id="JAVHJS010000003">
    <property type="protein sequence ID" value="KAK2864934.1"/>
    <property type="molecule type" value="Genomic_DNA"/>
</dbReference>
<sequence>MEEPGIPYPECLESSIREAHDHARAVLDDSHAKRKRYYDRRRRSVSYSVNDLVRVKTHPRSDSLANFSAKLAPLYSGPYRVTHKLSDVNYRLADADSGLDAGVFHVVNLLPFRTWTSPEAVAADDSDDVLIGRSLFPDEREDVSVSDLRCEASCGQPLGSDGLVLADRVDDVDRLPNQQLDDVERPVVSALSTSSLWMLQRRGYLG</sequence>
<reference evidence="2" key="1">
    <citation type="submission" date="2023-08" db="EMBL/GenBank/DDBJ databases">
        <title>Pelteobagrus vachellii genome.</title>
        <authorList>
            <person name="Liu H."/>
        </authorList>
    </citation>
    <scope>NUCLEOTIDE SEQUENCE</scope>
    <source>
        <strain evidence="2">PRFRI_2022a</strain>
        <tissue evidence="2">Muscle</tissue>
    </source>
</reference>
<organism evidence="2 3">
    <name type="scientific">Tachysurus vachellii</name>
    <name type="common">Darkbarbel catfish</name>
    <name type="synonym">Pelteobagrus vachellii</name>
    <dbReference type="NCBI Taxonomy" id="175792"/>
    <lineage>
        <taxon>Eukaryota</taxon>
        <taxon>Metazoa</taxon>
        <taxon>Chordata</taxon>
        <taxon>Craniata</taxon>
        <taxon>Vertebrata</taxon>
        <taxon>Euteleostomi</taxon>
        <taxon>Actinopterygii</taxon>
        <taxon>Neopterygii</taxon>
        <taxon>Teleostei</taxon>
        <taxon>Ostariophysi</taxon>
        <taxon>Siluriformes</taxon>
        <taxon>Bagridae</taxon>
        <taxon>Tachysurus</taxon>
    </lineage>
</organism>
<dbReference type="AlphaFoldDB" id="A0AA88P5E2"/>
<evidence type="ECO:0000313" key="3">
    <source>
        <dbReference type="Proteomes" id="UP001187315"/>
    </source>
</evidence>
<feature type="domain" description="Tf2-1-like SH3-like" evidence="1">
    <location>
        <begin position="51"/>
        <end position="112"/>
    </location>
</feature>
<dbReference type="Proteomes" id="UP001187315">
    <property type="component" value="Unassembled WGS sequence"/>
</dbReference>
<protein>
    <recommendedName>
        <fullName evidence="1">Tf2-1-like SH3-like domain-containing protein</fullName>
    </recommendedName>
</protein>
<name>A0AA88P5E2_TACVA</name>